<keyword evidence="3" id="KW-1185">Reference proteome</keyword>
<dbReference type="Pfam" id="PF05396">
    <property type="entry name" value="Phage_T7_Capsid"/>
    <property type="match status" value="1"/>
</dbReference>
<dbReference type="AlphaFoldDB" id="A0A178MPG6"/>
<feature type="region of interest" description="Disordered" evidence="1">
    <location>
        <begin position="1"/>
        <end position="47"/>
    </location>
</feature>
<evidence type="ECO:0008006" key="4">
    <source>
        <dbReference type="Google" id="ProtNLM"/>
    </source>
</evidence>
<dbReference type="Proteomes" id="UP000078543">
    <property type="component" value="Unassembled WGS sequence"/>
</dbReference>
<gene>
    <name evidence="2" type="ORF">A6A05_11840</name>
</gene>
<dbReference type="RefSeq" id="WP_068500044.1">
    <property type="nucleotide sequence ID" value="NZ_LWQU01000136.1"/>
</dbReference>
<dbReference type="STRING" id="1437059.A6A05_11840"/>
<sequence>MADIAITAPEAPAAPPAAEAPPPAAPATPPQTPAAPPPAPAGRVVRYGDKDLDVPEQFWDGQGLNTEAVLKANADMRAKLSAIPKVPDAYDLAAALPAEAKDSFADLLDEKAPLRGEFLDGLKANGFSEAQVKFMLGMAAKRDAMLGEELKRLEAEATSQAVAEAVKVLGSEDKVRELQAWFGQVLGLSANETAIIPATALPKLNALRLSLAGGAVAPGGNTALPPSITRDDVRKMMADKDYLTNPAKQKQVRDFYSRTYGDDGDMKGVG</sequence>
<reference evidence="2 3" key="1">
    <citation type="submission" date="2016-04" db="EMBL/GenBank/DDBJ databases">
        <title>Draft genome sequence of freshwater magnetotactic bacteria Magnetospirillum marisnigri SP-1 and Magnetospirillum moscoviense BB-1.</title>
        <authorList>
            <person name="Koziaeva V."/>
            <person name="Dziuba M.V."/>
            <person name="Ivanov T.M."/>
            <person name="Kuznetsov B."/>
            <person name="Grouzdev D.S."/>
        </authorList>
    </citation>
    <scope>NUCLEOTIDE SEQUENCE [LARGE SCALE GENOMIC DNA]</scope>
    <source>
        <strain evidence="2 3">BB-1</strain>
    </source>
</reference>
<evidence type="ECO:0000313" key="2">
    <source>
        <dbReference type="EMBL" id="OAN50690.1"/>
    </source>
</evidence>
<accession>A0A178MPG6</accession>
<evidence type="ECO:0000313" key="3">
    <source>
        <dbReference type="Proteomes" id="UP000078543"/>
    </source>
</evidence>
<dbReference type="EMBL" id="LWQU01000136">
    <property type="protein sequence ID" value="OAN50690.1"/>
    <property type="molecule type" value="Genomic_DNA"/>
</dbReference>
<name>A0A178MPG6_9PROT</name>
<dbReference type="InterPro" id="IPR008768">
    <property type="entry name" value="Gp9-like"/>
</dbReference>
<feature type="compositionally biased region" description="Pro residues" evidence="1">
    <location>
        <begin position="12"/>
        <end position="40"/>
    </location>
</feature>
<feature type="compositionally biased region" description="Low complexity" evidence="1">
    <location>
        <begin position="1"/>
        <end position="11"/>
    </location>
</feature>
<protein>
    <recommendedName>
        <fullName evidence="4">Scaffolding protein</fullName>
    </recommendedName>
</protein>
<comment type="caution">
    <text evidence="2">The sequence shown here is derived from an EMBL/GenBank/DDBJ whole genome shotgun (WGS) entry which is preliminary data.</text>
</comment>
<organism evidence="2 3">
    <name type="scientific">Magnetospirillum moscoviense</name>
    <dbReference type="NCBI Taxonomy" id="1437059"/>
    <lineage>
        <taxon>Bacteria</taxon>
        <taxon>Pseudomonadati</taxon>
        <taxon>Pseudomonadota</taxon>
        <taxon>Alphaproteobacteria</taxon>
        <taxon>Rhodospirillales</taxon>
        <taxon>Rhodospirillaceae</taxon>
        <taxon>Magnetospirillum</taxon>
    </lineage>
</organism>
<evidence type="ECO:0000256" key="1">
    <source>
        <dbReference type="SAM" id="MobiDB-lite"/>
    </source>
</evidence>
<proteinExistence type="predicted"/>